<protein>
    <submittedName>
        <fullName evidence="2">Uncharacterized protein</fullName>
    </submittedName>
</protein>
<dbReference type="Proteomes" id="UP001219525">
    <property type="component" value="Unassembled WGS sequence"/>
</dbReference>
<proteinExistence type="predicted"/>
<dbReference type="AlphaFoldDB" id="A0AAD7E3X2"/>
<organism evidence="2 3">
    <name type="scientific">Mycena pura</name>
    <dbReference type="NCBI Taxonomy" id="153505"/>
    <lineage>
        <taxon>Eukaryota</taxon>
        <taxon>Fungi</taxon>
        <taxon>Dikarya</taxon>
        <taxon>Basidiomycota</taxon>
        <taxon>Agaricomycotina</taxon>
        <taxon>Agaricomycetes</taxon>
        <taxon>Agaricomycetidae</taxon>
        <taxon>Agaricales</taxon>
        <taxon>Marasmiineae</taxon>
        <taxon>Mycenaceae</taxon>
        <taxon>Mycena</taxon>
    </lineage>
</organism>
<keyword evidence="1" id="KW-1133">Transmembrane helix</keyword>
<keyword evidence="1" id="KW-0812">Transmembrane</keyword>
<gene>
    <name evidence="2" type="ORF">GGX14DRAFT_347798</name>
</gene>
<evidence type="ECO:0000256" key="1">
    <source>
        <dbReference type="SAM" id="Phobius"/>
    </source>
</evidence>
<comment type="caution">
    <text evidence="2">The sequence shown here is derived from an EMBL/GenBank/DDBJ whole genome shotgun (WGS) entry which is preliminary data.</text>
</comment>
<reference evidence="2" key="1">
    <citation type="submission" date="2023-03" db="EMBL/GenBank/DDBJ databases">
        <title>Massive genome expansion in bonnet fungi (Mycena s.s.) driven by repeated elements and novel gene families across ecological guilds.</title>
        <authorList>
            <consortium name="Lawrence Berkeley National Laboratory"/>
            <person name="Harder C.B."/>
            <person name="Miyauchi S."/>
            <person name="Viragh M."/>
            <person name="Kuo A."/>
            <person name="Thoen E."/>
            <person name="Andreopoulos B."/>
            <person name="Lu D."/>
            <person name="Skrede I."/>
            <person name="Drula E."/>
            <person name="Henrissat B."/>
            <person name="Morin E."/>
            <person name="Kohler A."/>
            <person name="Barry K."/>
            <person name="LaButti K."/>
            <person name="Morin E."/>
            <person name="Salamov A."/>
            <person name="Lipzen A."/>
            <person name="Mereny Z."/>
            <person name="Hegedus B."/>
            <person name="Baldrian P."/>
            <person name="Stursova M."/>
            <person name="Weitz H."/>
            <person name="Taylor A."/>
            <person name="Grigoriev I.V."/>
            <person name="Nagy L.G."/>
            <person name="Martin F."/>
            <person name="Kauserud H."/>
        </authorList>
    </citation>
    <scope>NUCLEOTIDE SEQUENCE</scope>
    <source>
        <strain evidence="2">9144</strain>
    </source>
</reference>
<accession>A0AAD7E3X2</accession>
<name>A0AAD7E3X2_9AGAR</name>
<evidence type="ECO:0000313" key="2">
    <source>
        <dbReference type="EMBL" id="KAJ7227173.1"/>
    </source>
</evidence>
<dbReference type="Pfam" id="PF20479">
    <property type="entry name" value="TMEM128"/>
    <property type="match status" value="1"/>
</dbReference>
<feature type="transmembrane region" description="Helical" evidence="1">
    <location>
        <begin position="84"/>
        <end position="106"/>
    </location>
</feature>
<dbReference type="InterPro" id="IPR033579">
    <property type="entry name" value="TMEM128"/>
</dbReference>
<feature type="transmembrane region" description="Helical" evidence="1">
    <location>
        <begin position="49"/>
        <end position="72"/>
    </location>
</feature>
<sequence length="150" mass="16196">MASALRWPSHALRQLKLVIPGGAITYYLDTIQLLTAAAADSHTWARTAALASLALGGLTVALFVYILLIPWIHGVAPDYRSWRASGVLASVIPMLTFSIVTGWLGMTLTLGQWTSLGYFWAVIATSAIYALTFGLLGLVPAPRIRGQRQD</sequence>
<evidence type="ECO:0000313" key="3">
    <source>
        <dbReference type="Proteomes" id="UP001219525"/>
    </source>
</evidence>
<feature type="transmembrane region" description="Helical" evidence="1">
    <location>
        <begin position="118"/>
        <end position="139"/>
    </location>
</feature>
<keyword evidence="1" id="KW-0472">Membrane</keyword>
<keyword evidence="3" id="KW-1185">Reference proteome</keyword>
<dbReference type="EMBL" id="JARJCW010000003">
    <property type="protein sequence ID" value="KAJ7227173.1"/>
    <property type="molecule type" value="Genomic_DNA"/>
</dbReference>